<reference evidence="2" key="1">
    <citation type="submission" date="2021-06" db="EMBL/GenBank/DDBJ databases">
        <title>Comparative genomics, transcriptomics and evolutionary studies reveal genomic signatures of adaptation to plant cell wall in hemibiotrophic fungi.</title>
        <authorList>
            <consortium name="DOE Joint Genome Institute"/>
            <person name="Baroncelli R."/>
            <person name="Diaz J.F."/>
            <person name="Benocci T."/>
            <person name="Peng M."/>
            <person name="Battaglia E."/>
            <person name="Haridas S."/>
            <person name="Andreopoulos W."/>
            <person name="Labutti K."/>
            <person name="Pangilinan J."/>
            <person name="Floch G.L."/>
            <person name="Makela M.R."/>
            <person name="Henrissat B."/>
            <person name="Grigoriev I.V."/>
            <person name="Crouch J.A."/>
            <person name="De Vries R.P."/>
            <person name="Sukno S.A."/>
            <person name="Thon M.R."/>
        </authorList>
    </citation>
    <scope>NUCLEOTIDE SEQUENCE</scope>
    <source>
        <strain evidence="2">CBS 193.32</strain>
    </source>
</reference>
<dbReference type="RefSeq" id="XP_060437136.1">
    <property type="nucleotide sequence ID" value="XM_060573395.1"/>
</dbReference>
<keyword evidence="3" id="KW-1185">Reference proteome</keyword>
<organism evidence="2 3">
    <name type="scientific">Colletotrichum godetiae</name>
    <dbReference type="NCBI Taxonomy" id="1209918"/>
    <lineage>
        <taxon>Eukaryota</taxon>
        <taxon>Fungi</taxon>
        <taxon>Dikarya</taxon>
        <taxon>Ascomycota</taxon>
        <taxon>Pezizomycotina</taxon>
        <taxon>Sordariomycetes</taxon>
        <taxon>Hypocreomycetidae</taxon>
        <taxon>Glomerellales</taxon>
        <taxon>Glomerellaceae</taxon>
        <taxon>Colletotrichum</taxon>
        <taxon>Colletotrichum acutatum species complex</taxon>
    </lineage>
</organism>
<gene>
    <name evidence="2" type="ORF">BDP55DRAFT_641394</name>
</gene>
<dbReference type="EMBL" id="JAHMHR010000001">
    <property type="protein sequence ID" value="KAK1701381.1"/>
    <property type="molecule type" value="Genomic_DNA"/>
</dbReference>
<feature type="compositionally biased region" description="Basic and acidic residues" evidence="1">
    <location>
        <begin position="42"/>
        <end position="53"/>
    </location>
</feature>
<evidence type="ECO:0000313" key="3">
    <source>
        <dbReference type="Proteomes" id="UP001224890"/>
    </source>
</evidence>
<name>A0AAJ0AZW3_9PEZI</name>
<comment type="caution">
    <text evidence="2">The sequence shown here is derived from an EMBL/GenBank/DDBJ whole genome shotgun (WGS) entry which is preliminary data.</text>
</comment>
<dbReference type="GeneID" id="85457921"/>
<sequence>MPTYSIFVRAMALSSPRILLCAAGEISHLQPPIPGTQWSKSANKDQGRKRGETRVPALEPFQPRASRAVFLGHRRWLRSTGHFLSN</sequence>
<protein>
    <submittedName>
        <fullName evidence="2">Uncharacterized protein</fullName>
    </submittedName>
</protein>
<evidence type="ECO:0000256" key="1">
    <source>
        <dbReference type="SAM" id="MobiDB-lite"/>
    </source>
</evidence>
<dbReference type="AlphaFoldDB" id="A0AAJ0AZW3"/>
<proteinExistence type="predicted"/>
<dbReference type="Proteomes" id="UP001224890">
    <property type="component" value="Unassembled WGS sequence"/>
</dbReference>
<feature type="region of interest" description="Disordered" evidence="1">
    <location>
        <begin position="31"/>
        <end position="55"/>
    </location>
</feature>
<evidence type="ECO:0000313" key="2">
    <source>
        <dbReference type="EMBL" id="KAK1701381.1"/>
    </source>
</evidence>
<accession>A0AAJ0AZW3</accession>